<dbReference type="Proteomes" id="UP001275440">
    <property type="component" value="Unassembled WGS sequence"/>
</dbReference>
<proteinExistence type="predicted"/>
<evidence type="ECO:0000313" key="1">
    <source>
        <dbReference type="EMBL" id="MDV2476632.1"/>
    </source>
</evidence>
<keyword evidence="2" id="KW-1185">Reference proteome</keyword>
<name>A0ABU3WSB9_9NOCA</name>
<sequence>MEAPLIPTVWMRFAVKFTDPSKVRLTRSGGSLVGGMYFAEMDDDETGLIVTAAVVAPDWWNADDEAEWTQCTAELIAEAAGTEVVAVTYLPVSVVQHG</sequence>
<organism evidence="1 2">
    <name type="scientific">Rhodococcus zopfii</name>
    <dbReference type="NCBI Taxonomy" id="43772"/>
    <lineage>
        <taxon>Bacteria</taxon>
        <taxon>Bacillati</taxon>
        <taxon>Actinomycetota</taxon>
        <taxon>Actinomycetes</taxon>
        <taxon>Mycobacteriales</taxon>
        <taxon>Nocardiaceae</taxon>
        <taxon>Rhodococcus</taxon>
    </lineage>
</organism>
<reference evidence="1 2" key="1">
    <citation type="submission" date="2019-10" db="EMBL/GenBank/DDBJ databases">
        <title>Draft Genome Assembly of Rhodococcus zopfii DSM44189.</title>
        <authorList>
            <person name="Sutton J.M."/>
            <person name="Akob D.M."/>
            <person name="Bushman T.J."/>
        </authorList>
    </citation>
    <scope>NUCLEOTIDE SEQUENCE [LARGE SCALE GENOMIC DNA]</scope>
    <source>
        <strain evidence="1 2">DSM 44189</strain>
    </source>
</reference>
<accession>A0ABU3WSB9</accession>
<gene>
    <name evidence="1" type="ORF">F8M49_17260</name>
</gene>
<dbReference type="EMBL" id="WBMO01000001">
    <property type="protein sequence ID" value="MDV2476632.1"/>
    <property type="molecule type" value="Genomic_DNA"/>
</dbReference>
<comment type="caution">
    <text evidence="1">The sequence shown here is derived from an EMBL/GenBank/DDBJ whole genome shotgun (WGS) entry which is preliminary data.</text>
</comment>
<evidence type="ECO:0000313" key="2">
    <source>
        <dbReference type="Proteomes" id="UP001275440"/>
    </source>
</evidence>
<protein>
    <submittedName>
        <fullName evidence="1">Uncharacterized protein</fullName>
    </submittedName>
</protein>